<dbReference type="RefSeq" id="WP_228228512.1">
    <property type="nucleotide sequence ID" value="NZ_JAJGMW010000002.1"/>
</dbReference>
<keyword evidence="1" id="KW-0812">Transmembrane</keyword>
<proteinExistence type="predicted"/>
<comment type="caution">
    <text evidence="2">The sequence shown here is derived from an EMBL/GenBank/DDBJ whole genome shotgun (WGS) entry which is preliminary data.</text>
</comment>
<evidence type="ECO:0000313" key="3">
    <source>
        <dbReference type="Proteomes" id="UP001197770"/>
    </source>
</evidence>
<dbReference type="EMBL" id="JAJGMW010000002">
    <property type="protein sequence ID" value="MCC4211391.1"/>
    <property type="molecule type" value="Genomic_DNA"/>
</dbReference>
<feature type="transmembrane region" description="Helical" evidence="1">
    <location>
        <begin position="120"/>
        <end position="143"/>
    </location>
</feature>
<organism evidence="2 3">
    <name type="scientific">Leeuwenhoekiella parthenopeia</name>
    <dbReference type="NCBI Taxonomy" id="2890320"/>
    <lineage>
        <taxon>Bacteria</taxon>
        <taxon>Pseudomonadati</taxon>
        <taxon>Bacteroidota</taxon>
        <taxon>Flavobacteriia</taxon>
        <taxon>Flavobacteriales</taxon>
        <taxon>Flavobacteriaceae</taxon>
        <taxon>Leeuwenhoekiella</taxon>
    </lineage>
</organism>
<keyword evidence="3" id="KW-1185">Reference proteome</keyword>
<name>A0ABS8GNP6_9FLAO</name>
<accession>A0ABS8GNP6</accession>
<reference evidence="2 3" key="1">
    <citation type="submission" date="2021-11" db="EMBL/GenBank/DDBJ databases">
        <title>Seasonal and diel survey of microbial diversity of the Tyrrhenian coast.</title>
        <authorList>
            <person name="Gattoni G."/>
            <person name="Corral P."/>
        </authorList>
    </citation>
    <scope>NUCLEOTIDE SEQUENCE [LARGE SCALE GENOMIC DNA]</scope>
    <source>
        <strain evidence="2 3">Mr9</strain>
    </source>
</reference>
<gene>
    <name evidence="2" type="ORF">LLW17_01555</name>
</gene>
<keyword evidence="1" id="KW-0472">Membrane</keyword>
<sequence length="149" mass="16881">MKSQAKILPTEKCDAVLSHLNDRKDVSSCFYWYRLPLTYRFSSKEITITQRELLHILEKLHRDGYLRMTLQGADGVQGDVKHYAINFDGEVFLQSGGYTQAYLKEKLLLKKAESLVRRQFIYDTILVIAAVAAAIGGCGLLIVELIALK</sequence>
<keyword evidence="1" id="KW-1133">Transmembrane helix</keyword>
<evidence type="ECO:0000313" key="2">
    <source>
        <dbReference type="EMBL" id="MCC4211391.1"/>
    </source>
</evidence>
<protein>
    <submittedName>
        <fullName evidence="2">Uncharacterized protein</fullName>
    </submittedName>
</protein>
<dbReference type="Proteomes" id="UP001197770">
    <property type="component" value="Unassembled WGS sequence"/>
</dbReference>
<evidence type="ECO:0000256" key="1">
    <source>
        <dbReference type="SAM" id="Phobius"/>
    </source>
</evidence>